<feature type="compositionally biased region" description="Basic residues" evidence="7">
    <location>
        <begin position="946"/>
        <end position="957"/>
    </location>
</feature>
<feature type="region of interest" description="Disordered" evidence="7">
    <location>
        <begin position="912"/>
        <end position="975"/>
    </location>
</feature>
<feature type="zinc finger region" description="C3H1-type" evidence="6">
    <location>
        <begin position="223"/>
        <end position="245"/>
    </location>
</feature>
<evidence type="ECO:0000256" key="5">
    <source>
        <dbReference type="ARBA" id="ARBA00022833"/>
    </source>
</evidence>
<dbReference type="GO" id="GO:0005634">
    <property type="term" value="C:nucleus"/>
    <property type="evidence" value="ECO:0007669"/>
    <property type="project" value="TreeGrafter"/>
</dbReference>
<feature type="region of interest" description="Disordered" evidence="7">
    <location>
        <begin position="13"/>
        <end position="82"/>
    </location>
</feature>
<name>A0A3B4TIB4_SERDU</name>
<feature type="compositionally biased region" description="Low complexity" evidence="7">
    <location>
        <begin position="362"/>
        <end position="371"/>
    </location>
</feature>
<feature type="compositionally biased region" description="Polar residues" evidence="7">
    <location>
        <begin position="912"/>
        <end position="926"/>
    </location>
</feature>
<feature type="domain" description="C3H1-type" evidence="8">
    <location>
        <begin position="223"/>
        <end position="245"/>
    </location>
</feature>
<proteinExistence type="predicted"/>
<dbReference type="SUPFAM" id="SSF90229">
    <property type="entry name" value="CCCH zinc finger"/>
    <property type="match status" value="2"/>
</dbReference>
<dbReference type="PANTHER" id="PTHR13119">
    <property type="entry name" value="ZINC FINGER CCCH DOMAIN-CONTAINING PROTEI"/>
    <property type="match status" value="1"/>
</dbReference>
<dbReference type="STRING" id="41447.ENSSDUP00000005697"/>
<reference evidence="9" key="1">
    <citation type="submission" date="2025-08" db="UniProtKB">
        <authorList>
            <consortium name="Ensembl"/>
        </authorList>
    </citation>
    <scope>IDENTIFICATION</scope>
</reference>
<feature type="compositionally biased region" description="Polar residues" evidence="7">
    <location>
        <begin position="774"/>
        <end position="803"/>
    </location>
</feature>
<feature type="zinc finger region" description="C3H1-type" evidence="6">
    <location>
        <begin position="246"/>
        <end position="274"/>
    </location>
</feature>
<feature type="compositionally biased region" description="Polar residues" evidence="7">
    <location>
        <begin position="965"/>
        <end position="975"/>
    </location>
</feature>
<evidence type="ECO:0000256" key="7">
    <source>
        <dbReference type="SAM" id="MobiDB-lite"/>
    </source>
</evidence>
<keyword evidence="3" id="KW-0677">Repeat</keyword>
<dbReference type="AlphaFoldDB" id="A0A3B4TIB4"/>
<dbReference type="GO" id="GO:0045892">
    <property type="term" value="P:negative regulation of DNA-templated transcription"/>
    <property type="evidence" value="ECO:0007669"/>
    <property type="project" value="InterPro"/>
</dbReference>
<evidence type="ECO:0000256" key="4">
    <source>
        <dbReference type="ARBA" id="ARBA00022771"/>
    </source>
</evidence>
<feature type="compositionally biased region" description="Polar residues" evidence="7">
    <location>
        <begin position="841"/>
        <end position="852"/>
    </location>
</feature>
<feature type="region of interest" description="Disordered" evidence="7">
    <location>
        <begin position="352"/>
        <end position="381"/>
    </location>
</feature>
<dbReference type="GO" id="GO:0003723">
    <property type="term" value="F:RNA binding"/>
    <property type="evidence" value="ECO:0007669"/>
    <property type="project" value="InterPro"/>
</dbReference>
<dbReference type="PROSITE" id="PS50103">
    <property type="entry name" value="ZF_C3H1"/>
    <property type="match status" value="3"/>
</dbReference>
<feature type="region of interest" description="Disordered" evidence="7">
    <location>
        <begin position="97"/>
        <end position="116"/>
    </location>
</feature>
<dbReference type="SMART" id="SM00356">
    <property type="entry name" value="ZnF_C3H1"/>
    <property type="match status" value="3"/>
</dbReference>
<dbReference type="Ensembl" id="ENSSDUT00000005810.1">
    <property type="protein sequence ID" value="ENSSDUP00000005697.1"/>
    <property type="gene ID" value="ENSSDUG00000004213.1"/>
</dbReference>
<dbReference type="InterPro" id="IPR000571">
    <property type="entry name" value="Znf_CCCH"/>
</dbReference>
<feature type="region of interest" description="Disordered" evidence="7">
    <location>
        <begin position="507"/>
        <end position="563"/>
    </location>
</feature>
<feature type="compositionally biased region" description="Polar residues" evidence="7">
    <location>
        <begin position="813"/>
        <end position="831"/>
    </location>
</feature>
<evidence type="ECO:0000256" key="1">
    <source>
        <dbReference type="ARBA" id="ARBA00022553"/>
    </source>
</evidence>
<evidence type="ECO:0000313" key="10">
    <source>
        <dbReference type="Proteomes" id="UP000261420"/>
    </source>
</evidence>
<dbReference type="OMA" id="QGADCKF"/>
<dbReference type="Proteomes" id="UP000261420">
    <property type="component" value="Unplaced"/>
</dbReference>
<keyword evidence="5 6" id="KW-0862">Zinc</keyword>
<feature type="compositionally biased region" description="Basic and acidic residues" evidence="7">
    <location>
        <begin position="127"/>
        <end position="140"/>
    </location>
</feature>
<feature type="domain" description="C3H1-type" evidence="8">
    <location>
        <begin position="246"/>
        <end position="274"/>
    </location>
</feature>
<feature type="compositionally biased region" description="Polar residues" evidence="7">
    <location>
        <begin position="879"/>
        <end position="893"/>
    </location>
</feature>
<keyword evidence="2 6" id="KW-0479">Metal-binding</keyword>
<feature type="region of interest" description="Disordered" evidence="7">
    <location>
        <begin position="121"/>
        <end position="175"/>
    </location>
</feature>
<evidence type="ECO:0000256" key="3">
    <source>
        <dbReference type="ARBA" id="ARBA00022737"/>
    </source>
</evidence>
<feature type="compositionally biased region" description="Basic and acidic residues" evidence="7">
    <location>
        <begin position="545"/>
        <end position="560"/>
    </location>
</feature>
<feature type="zinc finger region" description="C3H1-type" evidence="6">
    <location>
        <begin position="198"/>
        <end position="220"/>
    </location>
</feature>
<evidence type="ECO:0000313" key="9">
    <source>
        <dbReference type="Ensembl" id="ENSSDUP00000005697.1"/>
    </source>
</evidence>
<feature type="domain" description="C3H1-type" evidence="8">
    <location>
        <begin position="198"/>
        <end position="220"/>
    </location>
</feature>
<dbReference type="GO" id="GO:0008270">
    <property type="term" value="F:zinc ion binding"/>
    <property type="evidence" value="ECO:0007669"/>
    <property type="project" value="UniProtKB-KW"/>
</dbReference>
<dbReference type="InterPro" id="IPR036855">
    <property type="entry name" value="Znf_CCCH_sf"/>
</dbReference>
<evidence type="ECO:0000259" key="8">
    <source>
        <dbReference type="PROSITE" id="PS50103"/>
    </source>
</evidence>
<keyword evidence="4 6" id="KW-0863">Zinc-finger</keyword>
<feature type="compositionally biased region" description="Basic residues" evidence="7">
    <location>
        <begin position="141"/>
        <end position="150"/>
    </location>
</feature>
<dbReference type="InterPro" id="IPR054361">
    <property type="entry name" value="Znf-CCCH_ZC3H4/6/8"/>
</dbReference>
<feature type="compositionally biased region" description="Basic and acidic residues" evidence="7">
    <location>
        <begin position="160"/>
        <end position="175"/>
    </location>
</feature>
<dbReference type="InterPro" id="IPR045124">
    <property type="entry name" value="Su(sable)-like"/>
</dbReference>
<dbReference type="PANTHER" id="PTHR13119:SF12">
    <property type="entry name" value="PROTEIN SUPPRESSOR OF SABLE"/>
    <property type="match status" value="1"/>
</dbReference>
<accession>A0A3B4TIB4</accession>
<dbReference type="Gene3D" id="4.10.1000.10">
    <property type="entry name" value="Zinc finger, CCCH-type"/>
    <property type="match status" value="1"/>
</dbReference>
<dbReference type="Gene3D" id="1.20.120.1350">
    <property type="entry name" value="Pneumovirus matrix protein 2 (M2), zinc-binding domain"/>
    <property type="match status" value="1"/>
</dbReference>
<dbReference type="Pfam" id="PF14608">
    <property type="entry name" value="zf-CCCH_2"/>
    <property type="match status" value="2"/>
</dbReference>
<keyword evidence="10" id="KW-1185">Reference proteome</keyword>
<dbReference type="Pfam" id="PF22623">
    <property type="entry name" value="zf-CCCH_9"/>
    <property type="match status" value="1"/>
</dbReference>
<feature type="region of interest" description="Disordered" evidence="7">
    <location>
        <begin position="770"/>
        <end position="893"/>
    </location>
</feature>
<evidence type="ECO:0000256" key="6">
    <source>
        <dbReference type="PROSITE-ProRule" id="PRU00723"/>
    </source>
</evidence>
<reference evidence="9" key="2">
    <citation type="submission" date="2025-09" db="UniProtKB">
        <authorList>
            <consortium name="Ensembl"/>
        </authorList>
    </citation>
    <scope>IDENTIFICATION</scope>
</reference>
<feature type="compositionally biased region" description="Low complexity" evidence="7">
    <location>
        <begin position="855"/>
        <end position="866"/>
    </location>
</feature>
<feature type="region of interest" description="Disordered" evidence="7">
    <location>
        <begin position="296"/>
        <end position="321"/>
    </location>
</feature>
<dbReference type="GeneTree" id="ENSGT00940000157396"/>
<keyword evidence="1" id="KW-0597">Phosphoprotein</keyword>
<sequence length="1059" mass="116964">MSFANLFTRLSAVDGDVTSPGPTSVTHRNESVDGQRGNARKRKTQGEQTGPDKKKRYRGPTKWTYNTTSFEDDNHVQNTDNKPAGFGFTKEMIHNHSDKAGHNNMYHRGQNYKARNNHNVSKQLQKKRTEENKHQHQQKDKWRHTNRGGRHQTGATARKGGGDSQRRDGKQDVQVKRPRFMTDEFKDMNALLVDGRLLCRHFLWGRCIKGDDCQLEHIQGHNDLIKEACKFYIQGFCMKGESCAYMHKSFPCKFFHNKGKCSQGADCKFSHEPLNEITNRLLDEVLKRENDLYELRKKADQESQGEPANTDGPEITEANQTPDIVIQAVRPTFYNSGEQNAEQEALLCQTEQPSDNTDTADPPQASHSAQPHSPPSTNLNHKEPVCYSVEAVLGPQLFKPFPSFYTTPGSEESAPLSVAHTSSDCTADQSEAPYSVSFFKSVGNSTFGQIPAPPTVHNVSYTSKTDNKELTDPLVRRNEANKSQEKMFNSLSSFKVHTDRETCPDLTLASEDHDKRGGEMPASQKPAQRSSHEVKSALLDSPATEAEKSVSSKRKGDLKGGTHLPVDIITHSVKCKSEPTKGKSLTFTPKHPTQLKPHLSGLTSNSQSLLKLLCPSSGFSEFKGRAAAPAESVTSSAKTSGSGNCVSHRLAARQPTETYQHSKQTQPGLKLDTQQHYFSQTAIECSSKTAPCGDLSDECNKTQKSQYYSLHPITDSLKPTPDFISACPQGFNQSSCPTLQPAHYRSKDKDVKTDKASAFHSLFAAPLSAAPHPCTQSQPDHSNQSADHTSHLSNSKQKTSTLETPLPPRVKTNVKQTSRRPTSPKFSSHPQSKNEDDLSGPVNQPAKQQVNPVRSLVSNSLSETSSSPPPCDDSADPSTAQVHQQLPDVSSPKATANSVLKTLFLSLSPYQQDGEQQDSVQTSASSESEKKHKGSTVCVFVEQQQKSKKKKRRKKQLKSTEKTVAHSTGRQPSFQTSLISAEAAVGSTLSSPATTEPQVRKSGTHNLPFKPAVQLMQRHNRQRLKHTLEEGKRENGNVAVTPLKDLFKSLDTSVFHLGH</sequence>
<evidence type="ECO:0000256" key="2">
    <source>
        <dbReference type="ARBA" id="ARBA00022723"/>
    </source>
</evidence>
<protein>
    <recommendedName>
        <fullName evidence="8">C3H1-type domain-containing protein</fullName>
    </recommendedName>
</protein>
<organism evidence="9 10">
    <name type="scientific">Seriola dumerili</name>
    <name type="common">Greater amberjack</name>
    <name type="synonym">Caranx dumerili</name>
    <dbReference type="NCBI Taxonomy" id="41447"/>
    <lineage>
        <taxon>Eukaryota</taxon>
        <taxon>Metazoa</taxon>
        <taxon>Chordata</taxon>
        <taxon>Craniata</taxon>
        <taxon>Vertebrata</taxon>
        <taxon>Euteleostomi</taxon>
        <taxon>Actinopterygii</taxon>
        <taxon>Neopterygii</taxon>
        <taxon>Teleostei</taxon>
        <taxon>Neoteleostei</taxon>
        <taxon>Acanthomorphata</taxon>
        <taxon>Carangaria</taxon>
        <taxon>Carangiformes</taxon>
        <taxon>Carangidae</taxon>
        <taxon>Seriola</taxon>
    </lineage>
</organism>